<feature type="domain" description="Transglycosylase SLT" evidence="3">
    <location>
        <begin position="53"/>
        <end position="147"/>
    </location>
</feature>
<evidence type="ECO:0000256" key="2">
    <source>
        <dbReference type="ARBA" id="ARBA00009387"/>
    </source>
</evidence>
<comment type="caution">
    <text evidence="4">The sequence shown here is derived from an EMBL/GenBank/DDBJ whole genome shotgun (WGS) entry which is preliminary data.</text>
</comment>
<evidence type="ECO:0000259" key="3">
    <source>
        <dbReference type="Pfam" id="PF01464"/>
    </source>
</evidence>
<name>A0A365U551_9RHOB</name>
<accession>A0A365U551</accession>
<protein>
    <submittedName>
        <fullName evidence="4">Lytic transglycosylase domain-containing protein</fullName>
    </submittedName>
</protein>
<organism evidence="4 5">
    <name type="scientific">Rhodosalinus halophilus</name>
    <dbReference type="NCBI Taxonomy" id="2259333"/>
    <lineage>
        <taxon>Bacteria</taxon>
        <taxon>Pseudomonadati</taxon>
        <taxon>Pseudomonadota</taxon>
        <taxon>Alphaproteobacteria</taxon>
        <taxon>Rhodobacterales</taxon>
        <taxon>Paracoccaceae</taxon>
        <taxon>Rhodosalinus</taxon>
    </lineage>
</organism>
<sequence>MRHLSRRAVLAFALVPLAGCGLGRESSEAQVATMSFAPRAPLYPGETAELRRLVNKWADHYEVPRALFHKVIQRESDYRADALNRAGPYYGLMQILPATARSMGHQGPPRDLLDAETNLKYAGRYLRGAWLVSGGDMDAAVMWYARGYYYEAKRLGLLEETGLR</sequence>
<evidence type="ECO:0000256" key="1">
    <source>
        <dbReference type="ARBA" id="ARBA00007734"/>
    </source>
</evidence>
<comment type="similarity">
    <text evidence="2">Belongs to the virb1 family.</text>
</comment>
<dbReference type="RefSeq" id="WP_113290534.1">
    <property type="nucleotide sequence ID" value="NZ_QNTQ01000018.1"/>
</dbReference>
<keyword evidence="5" id="KW-1185">Reference proteome</keyword>
<dbReference type="PANTHER" id="PTHR37423:SF2">
    <property type="entry name" value="MEMBRANE-BOUND LYTIC MUREIN TRANSGLYCOSYLASE C"/>
    <property type="match status" value="1"/>
</dbReference>
<comment type="similarity">
    <text evidence="1">Belongs to the transglycosylase Slt family.</text>
</comment>
<proteinExistence type="inferred from homology"/>
<dbReference type="AlphaFoldDB" id="A0A365U551"/>
<evidence type="ECO:0000313" key="4">
    <source>
        <dbReference type="EMBL" id="RBI83362.1"/>
    </source>
</evidence>
<dbReference type="OrthoDB" id="9788661at2"/>
<dbReference type="EMBL" id="QNTQ01000018">
    <property type="protein sequence ID" value="RBI83362.1"/>
    <property type="molecule type" value="Genomic_DNA"/>
</dbReference>
<reference evidence="4 5" key="1">
    <citation type="submission" date="2018-07" db="EMBL/GenBank/DDBJ databases">
        <title>Rhodosalinus sp. strain E84T genomic sequence and assembly.</title>
        <authorList>
            <person name="Liu Z.-W."/>
            <person name="Lu D.-C."/>
        </authorList>
    </citation>
    <scope>NUCLEOTIDE SEQUENCE [LARGE SCALE GENOMIC DNA]</scope>
    <source>
        <strain evidence="4 5">E84</strain>
    </source>
</reference>
<dbReference type="PANTHER" id="PTHR37423">
    <property type="entry name" value="SOLUBLE LYTIC MUREIN TRANSGLYCOSYLASE-RELATED"/>
    <property type="match status" value="1"/>
</dbReference>
<dbReference type="SUPFAM" id="SSF53955">
    <property type="entry name" value="Lysozyme-like"/>
    <property type="match status" value="1"/>
</dbReference>
<dbReference type="InterPro" id="IPR023346">
    <property type="entry name" value="Lysozyme-like_dom_sf"/>
</dbReference>
<gene>
    <name evidence="4" type="ORF">DRV85_16255</name>
</gene>
<dbReference type="Gene3D" id="1.10.530.10">
    <property type="match status" value="1"/>
</dbReference>
<dbReference type="Proteomes" id="UP000253370">
    <property type="component" value="Unassembled WGS sequence"/>
</dbReference>
<dbReference type="InterPro" id="IPR008258">
    <property type="entry name" value="Transglycosylase_SLT_dom_1"/>
</dbReference>
<evidence type="ECO:0000313" key="5">
    <source>
        <dbReference type="Proteomes" id="UP000253370"/>
    </source>
</evidence>
<dbReference type="Pfam" id="PF01464">
    <property type="entry name" value="SLT"/>
    <property type="match status" value="1"/>
</dbReference>
<dbReference type="CDD" id="cd00254">
    <property type="entry name" value="LT-like"/>
    <property type="match status" value="1"/>
</dbReference>